<evidence type="ECO:0000313" key="4">
    <source>
        <dbReference type="Proteomes" id="UP000324285"/>
    </source>
</evidence>
<gene>
    <name evidence="3" type="ORF">E4T21_04490</name>
</gene>
<dbReference type="PANTHER" id="PTHR30535:SF7">
    <property type="entry name" value="IRON(III) DICITRATE-BINDING PROTEIN"/>
    <property type="match status" value="1"/>
</dbReference>
<dbReference type="Proteomes" id="UP000324285">
    <property type="component" value="Chromosome"/>
</dbReference>
<evidence type="ECO:0000256" key="1">
    <source>
        <dbReference type="SAM" id="SignalP"/>
    </source>
</evidence>
<proteinExistence type="predicted"/>
<evidence type="ECO:0000259" key="2">
    <source>
        <dbReference type="PROSITE" id="PS50983"/>
    </source>
</evidence>
<feature type="signal peptide" evidence="1">
    <location>
        <begin position="1"/>
        <end position="22"/>
    </location>
</feature>
<accession>A0A5C1ND46</accession>
<dbReference type="OrthoDB" id="9797850at2"/>
<dbReference type="InterPro" id="IPR002491">
    <property type="entry name" value="ABC_transptr_periplasmic_BD"/>
</dbReference>
<dbReference type="AlphaFoldDB" id="A0A5C1ND46"/>
<dbReference type="Gene3D" id="3.40.50.1980">
    <property type="entry name" value="Nitrogenase molybdenum iron protein domain"/>
    <property type="match status" value="2"/>
</dbReference>
<keyword evidence="1" id="KW-0732">Signal</keyword>
<name>A0A5C1ND46_9GAMM</name>
<dbReference type="CDD" id="cd01148">
    <property type="entry name" value="TroA_a"/>
    <property type="match status" value="1"/>
</dbReference>
<dbReference type="InterPro" id="IPR050902">
    <property type="entry name" value="ABC_Transporter_SBP"/>
</dbReference>
<dbReference type="RefSeq" id="WP_149283904.1">
    <property type="nucleotide sequence ID" value="NZ_CP038437.2"/>
</dbReference>
<protein>
    <submittedName>
        <fullName evidence="3">ABC transporter substrate-binding protein</fullName>
    </submittedName>
</protein>
<keyword evidence="4" id="KW-1185">Reference proteome</keyword>
<sequence length="395" mass="42352">MKHILLASCALSAGLATFSGYAETSHDLSTHDLSTHDLSTHDLSADGAFVGDSSVDGSSVGDSSVDDSQAASHATDYPLTLTNCGQDVTFDRAPERVVSIGQSATEVLYSLGLASRVVGTSVWFNPVLPEFEQVNAGIERLADNDPSFESVVGKRPDLVAAQYEWHVGDTGSVGTREMFHDLGIASYVMPVDCDTKDNSTGGDGIRTAAFATESIYKGIRELAAIFDVKDAGQALVSSLQTQENEAIARAKALDLPDDLSAVFWFSSADLDSDPFVAGRLGAPGYMMQKLGIENVVSSNEEWPGVGWESIAKADPDVIVIADMDRRRYPADDAAQKLDFLRNDPVTSQMTAVREGRIVTMDAHAMSATMRTIHGLDSLSQALAEMNFLHMNHAHE</sequence>
<dbReference type="Pfam" id="PF01497">
    <property type="entry name" value="Peripla_BP_2"/>
    <property type="match status" value="1"/>
</dbReference>
<dbReference type="SUPFAM" id="SSF53807">
    <property type="entry name" value="Helical backbone' metal receptor"/>
    <property type="match status" value="1"/>
</dbReference>
<reference evidence="3" key="1">
    <citation type="submission" date="2021-02" db="EMBL/GenBank/DDBJ databases">
        <title>Strain Y2R2, a novel species of the genus Halomonas.</title>
        <authorList>
            <person name="Huang H."/>
        </authorList>
    </citation>
    <scope>NUCLEOTIDE SEQUENCE</scope>
    <source>
        <strain evidence="3">Y2R2</strain>
    </source>
</reference>
<dbReference type="PANTHER" id="PTHR30535">
    <property type="entry name" value="VITAMIN B12-BINDING PROTEIN"/>
    <property type="match status" value="1"/>
</dbReference>
<organism evidence="3 4">
    <name type="scientific">Halomonas binhaiensis</name>
    <dbReference type="NCBI Taxonomy" id="2562282"/>
    <lineage>
        <taxon>Bacteria</taxon>
        <taxon>Pseudomonadati</taxon>
        <taxon>Pseudomonadota</taxon>
        <taxon>Gammaproteobacteria</taxon>
        <taxon>Oceanospirillales</taxon>
        <taxon>Halomonadaceae</taxon>
        <taxon>Halomonas</taxon>
    </lineage>
</organism>
<evidence type="ECO:0000313" key="3">
    <source>
        <dbReference type="EMBL" id="QEM80891.1"/>
    </source>
</evidence>
<dbReference type="KEGG" id="hbh:E4T21_04490"/>
<feature type="chain" id="PRO_5022742456" evidence="1">
    <location>
        <begin position="23"/>
        <end position="395"/>
    </location>
</feature>
<dbReference type="PROSITE" id="PS50983">
    <property type="entry name" value="FE_B12_PBP"/>
    <property type="match status" value="1"/>
</dbReference>
<feature type="domain" description="Fe/B12 periplasmic-binding" evidence="2">
    <location>
        <begin position="96"/>
        <end position="386"/>
    </location>
</feature>
<dbReference type="EMBL" id="CP038437">
    <property type="protein sequence ID" value="QEM80891.1"/>
    <property type="molecule type" value="Genomic_DNA"/>
</dbReference>